<evidence type="ECO:0000313" key="2">
    <source>
        <dbReference type="EMBL" id="CAK1545918.1"/>
    </source>
</evidence>
<sequence>MPIKNTRLNIKNEQFINVIDRCLVPKLAKFYEEADEYPEFQTRNNYLGDNFPIILKNLQNFTKNELQKNPTGVAILIILYYELNSNAKWNTPRLTDIAKKLNEVFIKITDISLESVFISNNSFDSEIVFYECFEMLHLKLTSDNIRLYPTQVLVYCKLLENIQNYYMALIPSKIFPITLLLIEDSSNFYKRKGLHCCSVLLKCLKTEDFKNGNYYEVIFKTLIRNLCEKDLDLLKLTLSSILQLCKILPEFIKSNKLDELYISCLDQISMESNLYRKVEYFNFISNVITIHKEKCCNKSLFKHIVYQNLDICTNTTVIEIICKPLLLCLEQWIVYCWPVWKYSLDHKMLSSLLKVLYVCKEEILVNLIQKIIVILISLCTPIEQKQLLHHLEKYQDIQCDFYSNKVEKIISVFKM</sequence>
<evidence type="ECO:0000313" key="3">
    <source>
        <dbReference type="Proteomes" id="UP001497472"/>
    </source>
</evidence>
<dbReference type="GO" id="GO:0110078">
    <property type="term" value="C:TTT Hsp90 cochaperone complex"/>
    <property type="evidence" value="ECO:0007669"/>
    <property type="project" value="InterPro"/>
</dbReference>
<dbReference type="InterPro" id="IPR016024">
    <property type="entry name" value="ARM-type_fold"/>
</dbReference>
<evidence type="ECO:0000256" key="1">
    <source>
        <dbReference type="ARBA" id="ARBA00034736"/>
    </source>
</evidence>
<dbReference type="PANTHER" id="PTHR32226">
    <property type="entry name" value="TELO2-INTERACTING PROTEIN 2"/>
    <property type="match status" value="1"/>
</dbReference>
<accession>A0AAV1J9R6</accession>
<reference evidence="2 3" key="1">
    <citation type="submission" date="2023-11" db="EMBL/GenBank/DDBJ databases">
        <authorList>
            <person name="Okamura Y."/>
        </authorList>
    </citation>
    <scope>NUCLEOTIDE SEQUENCE [LARGE SCALE GENOMIC DNA]</scope>
</reference>
<comment type="similarity">
    <text evidence="1">Belongs to the TTI2 family.</text>
</comment>
<dbReference type="GO" id="GO:0005829">
    <property type="term" value="C:cytosol"/>
    <property type="evidence" value="ECO:0007669"/>
    <property type="project" value="TreeGrafter"/>
</dbReference>
<name>A0AAV1J9R6_9NEOP</name>
<evidence type="ECO:0008006" key="4">
    <source>
        <dbReference type="Google" id="ProtNLM"/>
    </source>
</evidence>
<keyword evidence="3" id="KW-1185">Reference proteome</keyword>
<dbReference type="SUPFAM" id="SSF48371">
    <property type="entry name" value="ARM repeat"/>
    <property type="match status" value="1"/>
</dbReference>
<dbReference type="InterPro" id="IPR018870">
    <property type="entry name" value="Tti2"/>
</dbReference>
<dbReference type="PANTHER" id="PTHR32226:SF2">
    <property type="entry name" value="TELO2-INTERACTING PROTEIN 2"/>
    <property type="match status" value="1"/>
</dbReference>
<proteinExistence type="inferred from homology"/>
<dbReference type="AlphaFoldDB" id="A0AAV1J9R6"/>
<comment type="caution">
    <text evidence="2">The sequence shown here is derived from an EMBL/GenBank/DDBJ whole genome shotgun (WGS) entry which is preliminary data.</text>
</comment>
<protein>
    <recommendedName>
        <fullName evidence="4">TELO2-interacting protein 2</fullName>
    </recommendedName>
</protein>
<gene>
    <name evidence="2" type="ORF">LNINA_LOCUS5530</name>
</gene>
<dbReference type="GO" id="GO:0005634">
    <property type="term" value="C:nucleus"/>
    <property type="evidence" value="ECO:0007669"/>
    <property type="project" value="TreeGrafter"/>
</dbReference>
<dbReference type="EMBL" id="CAVLEF010000007">
    <property type="protein sequence ID" value="CAK1545918.1"/>
    <property type="molecule type" value="Genomic_DNA"/>
</dbReference>
<organism evidence="2 3">
    <name type="scientific">Leptosia nina</name>
    <dbReference type="NCBI Taxonomy" id="320188"/>
    <lineage>
        <taxon>Eukaryota</taxon>
        <taxon>Metazoa</taxon>
        <taxon>Ecdysozoa</taxon>
        <taxon>Arthropoda</taxon>
        <taxon>Hexapoda</taxon>
        <taxon>Insecta</taxon>
        <taxon>Pterygota</taxon>
        <taxon>Neoptera</taxon>
        <taxon>Endopterygota</taxon>
        <taxon>Lepidoptera</taxon>
        <taxon>Glossata</taxon>
        <taxon>Ditrysia</taxon>
        <taxon>Papilionoidea</taxon>
        <taxon>Pieridae</taxon>
        <taxon>Pierinae</taxon>
        <taxon>Leptosia</taxon>
    </lineage>
</organism>
<dbReference type="Proteomes" id="UP001497472">
    <property type="component" value="Unassembled WGS sequence"/>
</dbReference>